<dbReference type="VEuPathDB" id="FungiDB:PV10_02243"/>
<proteinExistence type="predicted"/>
<evidence type="ECO:0000256" key="3">
    <source>
        <dbReference type="ARBA" id="ARBA00022989"/>
    </source>
</evidence>
<gene>
    <name evidence="8" type="ORF">B0A52_07927</name>
</gene>
<dbReference type="VEuPathDB" id="FungiDB:PV10_02244"/>
<accession>A0A438MZD3</accession>
<keyword evidence="4 6" id="KW-0472">Membrane</keyword>
<comment type="subcellular location">
    <subcellularLocation>
        <location evidence="1">Endomembrane system</location>
        <topology evidence="1">Multi-pass membrane protein</topology>
    </subcellularLocation>
</comment>
<keyword evidence="3 6" id="KW-1133">Transmembrane helix</keyword>
<feature type="region of interest" description="Disordered" evidence="5">
    <location>
        <begin position="1"/>
        <end position="35"/>
    </location>
</feature>
<dbReference type="EMBL" id="NAJM01000037">
    <property type="protein sequence ID" value="RVX68503.1"/>
    <property type="molecule type" value="Genomic_DNA"/>
</dbReference>
<dbReference type="Pfam" id="PF02656">
    <property type="entry name" value="DUF202"/>
    <property type="match status" value="1"/>
</dbReference>
<comment type="caution">
    <text evidence="8">The sequence shown here is derived from an EMBL/GenBank/DDBJ whole genome shotgun (WGS) entry which is preliminary data.</text>
</comment>
<evidence type="ECO:0000259" key="7">
    <source>
        <dbReference type="Pfam" id="PF02656"/>
    </source>
</evidence>
<dbReference type="PANTHER" id="PTHR34187">
    <property type="entry name" value="FGR18P"/>
    <property type="match status" value="1"/>
</dbReference>
<dbReference type="OrthoDB" id="199599at2759"/>
<evidence type="ECO:0000256" key="2">
    <source>
        <dbReference type="ARBA" id="ARBA00022692"/>
    </source>
</evidence>
<dbReference type="AlphaFoldDB" id="A0A438MZD3"/>
<evidence type="ECO:0000313" key="9">
    <source>
        <dbReference type="Proteomes" id="UP000288859"/>
    </source>
</evidence>
<dbReference type="Proteomes" id="UP000288859">
    <property type="component" value="Unassembled WGS sequence"/>
</dbReference>
<feature type="transmembrane region" description="Helical" evidence="6">
    <location>
        <begin position="89"/>
        <end position="110"/>
    </location>
</feature>
<dbReference type="InterPro" id="IPR052053">
    <property type="entry name" value="IM_YidH-like"/>
</dbReference>
<feature type="domain" description="DUF202" evidence="7">
    <location>
        <begin position="80"/>
        <end position="155"/>
    </location>
</feature>
<feature type="transmembrane region" description="Helical" evidence="6">
    <location>
        <begin position="122"/>
        <end position="151"/>
    </location>
</feature>
<evidence type="ECO:0000313" key="8">
    <source>
        <dbReference type="EMBL" id="RVX68503.1"/>
    </source>
</evidence>
<sequence>MVNVKRSPGRTETEPEPQPELHTQPRSSSLANPSEQEALELDINTANDYPPVNATGNHPSKFSRFWHRHVSMAVPHVDCRDHLANERTFLGYLRTGQAFAILGVIIAQLMRLQHNSTPNLTLGYFVVSVPLSSICHVAAMVMAILGAVRFLRVQNSMARGYAVAGGWEIKVAGTMATLHYRRALRGRVIAIVLHRTVNNDQAGSLLYANRYFNILRPRPLNDGQASLAPKHKAMDRPGDGGPLQGWVYIDSHDLDKLVSNCFEICEYIRTGQMADNFSTLTLDQRKWHIKDILTTFVRRELGAEFRPDIDRIITEEQQHRPSSEWTIQEDLFGTLFVWGCHDQDGWNFLNRLQSSVERVRHFGEKLQRRFGEIFENYDAAQFGSAVERHPVYEGERRPGLEPVVESLEHLVKIAVEDFHLRSEGEEEVVSSLLTALGWACERISPLNDPSQVLVEFLLSALESIKTQEPSTFQSDKVRQRVDAVSMRLPREIGQLGAFRRRVGQL</sequence>
<evidence type="ECO:0000256" key="6">
    <source>
        <dbReference type="SAM" id="Phobius"/>
    </source>
</evidence>
<protein>
    <recommendedName>
        <fullName evidence="7">DUF202 domain-containing protein</fullName>
    </recommendedName>
</protein>
<dbReference type="InterPro" id="IPR003807">
    <property type="entry name" value="DUF202"/>
</dbReference>
<dbReference type="PANTHER" id="PTHR34187:SF1">
    <property type="entry name" value="DUF202 DOMAIN-CONTAINING PROTEIN"/>
    <property type="match status" value="1"/>
</dbReference>
<evidence type="ECO:0000256" key="1">
    <source>
        <dbReference type="ARBA" id="ARBA00004127"/>
    </source>
</evidence>
<evidence type="ECO:0000256" key="5">
    <source>
        <dbReference type="SAM" id="MobiDB-lite"/>
    </source>
</evidence>
<evidence type="ECO:0000256" key="4">
    <source>
        <dbReference type="ARBA" id="ARBA00023136"/>
    </source>
</evidence>
<feature type="compositionally biased region" description="Polar residues" evidence="5">
    <location>
        <begin position="24"/>
        <end position="35"/>
    </location>
</feature>
<dbReference type="GO" id="GO:0012505">
    <property type="term" value="C:endomembrane system"/>
    <property type="evidence" value="ECO:0007669"/>
    <property type="project" value="UniProtKB-SubCell"/>
</dbReference>
<reference evidence="8 9" key="1">
    <citation type="submission" date="2017-03" db="EMBL/GenBank/DDBJ databases">
        <title>Genomes of endolithic fungi from Antarctica.</title>
        <authorList>
            <person name="Coleine C."/>
            <person name="Masonjones S."/>
            <person name="Stajich J.E."/>
        </authorList>
    </citation>
    <scope>NUCLEOTIDE SEQUENCE [LARGE SCALE GENOMIC DNA]</scope>
    <source>
        <strain evidence="8 9">CCFEE 6314</strain>
    </source>
</reference>
<name>A0A438MZD3_EXOME</name>
<keyword evidence="2 6" id="KW-0812">Transmembrane</keyword>
<organism evidence="8 9">
    <name type="scientific">Exophiala mesophila</name>
    <name type="common">Black yeast-like fungus</name>
    <dbReference type="NCBI Taxonomy" id="212818"/>
    <lineage>
        <taxon>Eukaryota</taxon>
        <taxon>Fungi</taxon>
        <taxon>Dikarya</taxon>
        <taxon>Ascomycota</taxon>
        <taxon>Pezizomycotina</taxon>
        <taxon>Eurotiomycetes</taxon>
        <taxon>Chaetothyriomycetidae</taxon>
        <taxon>Chaetothyriales</taxon>
        <taxon>Herpotrichiellaceae</taxon>
        <taxon>Exophiala</taxon>
    </lineage>
</organism>